<dbReference type="InterPro" id="IPR032675">
    <property type="entry name" value="LRR_dom_sf"/>
</dbReference>
<dbReference type="Gene3D" id="3.80.10.10">
    <property type="entry name" value="Ribonuclease Inhibitor"/>
    <property type="match status" value="1"/>
</dbReference>
<dbReference type="AlphaFoldDB" id="A0A820AA40"/>
<proteinExistence type="predicted"/>
<dbReference type="GO" id="GO:0016020">
    <property type="term" value="C:membrane"/>
    <property type="evidence" value="ECO:0007669"/>
    <property type="project" value="InterPro"/>
</dbReference>
<dbReference type="Pfam" id="PF00629">
    <property type="entry name" value="MAM"/>
    <property type="match status" value="1"/>
</dbReference>
<gene>
    <name evidence="3" type="ORF">HFQ381_LOCUS6768</name>
</gene>
<name>A0A820AA40_9BILA</name>
<dbReference type="Proteomes" id="UP000663851">
    <property type="component" value="Unassembled WGS sequence"/>
</dbReference>
<accession>A0A820AA40</accession>
<feature type="domain" description="MAM" evidence="2">
    <location>
        <begin position="155"/>
        <end position="246"/>
    </location>
</feature>
<reference evidence="3" key="1">
    <citation type="submission" date="2021-02" db="EMBL/GenBank/DDBJ databases">
        <authorList>
            <person name="Nowell W R."/>
        </authorList>
    </citation>
    <scope>NUCLEOTIDE SEQUENCE</scope>
</reference>
<evidence type="ECO:0000313" key="3">
    <source>
        <dbReference type="EMBL" id="CAF4189768.1"/>
    </source>
</evidence>
<dbReference type="PROSITE" id="PS50060">
    <property type="entry name" value="MAM_2"/>
    <property type="match status" value="1"/>
</dbReference>
<evidence type="ECO:0000259" key="2">
    <source>
        <dbReference type="PROSITE" id="PS50060"/>
    </source>
</evidence>
<evidence type="ECO:0000256" key="1">
    <source>
        <dbReference type="SAM" id="SignalP"/>
    </source>
</evidence>
<evidence type="ECO:0000313" key="4">
    <source>
        <dbReference type="Proteomes" id="UP000663851"/>
    </source>
</evidence>
<dbReference type="InterPro" id="IPR000998">
    <property type="entry name" value="MAM_dom"/>
</dbReference>
<keyword evidence="1" id="KW-0732">Signal</keyword>
<feature type="chain" id="PRO_5032495816" description="MAM domain-containing protein" evidence="1">
    <location>
        <begin position="21"/>
        <end position="820"/>
    </location>
</feature>
<comment type="caution">
    <text evidence="3">The sequence shown here is derived from an EMBL/GenBank/DDBJ whole genome shotgun (WGS) entry which is preliminary data.</text>
</comment>
<feature type="signal peptide" evidence="1">
    <location>
        <begin position="1"/>
        <end position="20"/>
    </location>
</feature>
<organism evidence="3 4">
    <name type="scientific">Rotaria socialis</name>
    <dbReference type="NCBI Taxonomy" id="392032"/>
    <lineage>
        <taxon>Eukaryota</taxon>
        <taxon>Metazoa</taxon>
        <taxon>Spiralia</taxon>
        <taxon>Gnathifera</taxon>
        <taxon>Rotifera</taxon>
        <taxon>Eurotatoria</taxon>
        <taxon>Bdelloidea</taxon>
        <taxon>Philodinida</taxon>
        <taxon>Philodinidae</taxon>
        <taxon>Rotaria</taxon>
    </lineage>
</organism>
<dbReference type="Gene3D" id="2.60.120.200">
    <property type="match status" value="1"/>
</dbReference>
<protein>
    <recommendedName>
        <fullName evidence="2">MAM domain-containing protein</fullName>
    </recommendedName>
</protein>
<dbReference type="EMBL" id="CAJOBO010000311">
    <property type="protein sequence ID" value="CAF4189768.1"/>
    <property type="molecule type" value="Genomic_DNA"/>
</dbReference>
<sequence length="820" mass="93918">MMKAIIIFLLISIKCNHLYGLITLFNCTFDNGLVDDCNFPAVLTVADTLDIDIGYTLTDGSITPPGRPLSDASSVFLPTDNGETCLFPYELNGWDMHFCLFQENTNDSTCPTKSGNQTCARGLYGYKTTADPLGFLDIYRSVQTIIVNSTDEELCLSFYYYFTNSLREPNITIVMSGQLNTSNSETIVNVTASGEDRWYYSQTTFIVLPDTYRLTLYFRRAPDVSDTTNFTFALDNISITTGSCFNAANGSATTDALAFSETVTASAISETHTTERLPTTQMIESMATSLKNETVAASTISETHTTERDTTAQMIESVATSSKSSTTVSILPTYTTSKTSTTTTPLRTTLTTHSTTTHSIRTTNSTIITTVELRRKLSSDDSSEAKAKKFHNEFDQSITYFEDLPNEVLCEIFDYRHQYCLCEEFSNLNSRLEQLLHCPCVLSKHCFYLFQHDGEQVHDIYRLIFLLPKLKYYRISFSGECHSITLPMAINNQISPIEYLVIGHCCSLNELSSLISYTPQLRQLTLHKTKRNDSNNTILSSITLISLSSIYLDLCETSFNEVEMFITKISSNLKSLYAFLSVDQRWEQLILNYFPQLEKFYLMYADHIDNEQNYSIYTEQIAQLFSSFWMERQWILETELCDTDIEYIIRLYRKRWVDDAKDDIVNCSLEHSTFMNLTFGYVIHSIYERIVSKQIELQTIKLLPELVTLKIHSLSIDAAIELTVRELLILCSMKQKSKITKVYLEEIRDVQEVDFIFTFCPYMEYFKIGYINTKGRQSFLRTIFKTIDHNDHHHFRSLRIQISTTDDQIRSVKLLLLIPK</sequence>